<organism evidence="4 5">
    <name type="scientific">Streptomyces purpureus</name>
    <dbReference type="NCBI Taxonomy" id="1951"/>
    <lineage>
        <taxon>Bacteria</taxon>
        <taxon>Bacillati</taxon>
        <taxon>Actinomycetota</taxon>
        <taxon>Actinomycetes</taxon>
        <taxon>Kitasatosporales</taxon>
        <taxon>Streptomycetaceae</taxon>
        <taxon>Streptomyces</taxon>
    </lineage>
</organism>
<accession>A0A918LQ75</accession>
<feature type="transmembrane region" description="Helical" evidence="2">
    <location>
        <begin position="179"/>
        <end position="200"/>
    </location>
</feature>
<evidence type="ECO:0000313" key="4">
    <source>
        <dbReference type="EMBL" id="GGT34647.1"/>
    </source>
</evidence>
<keyword evidence="2" id="KW-0812">Transmembrane</keyword>
<feature type="compositionally biased region" description="Pro residues" evidence="1">
    <location>
        <begin position="80"/>
        <end position="94"/>
    </location>
</feature>
<dbReference type="InterPro" id="IPR002372">
    <property type="entry name" value="PQQ_rpt_dom"/>
</dbReference>
<proteinExistence type="predicted"/>
<feature type="domain" description="Pyrrolo-quinoline quinone repeat" evidence="3">
    <location>
        <begin position="267"/>
        <end position="388"/>
    </location>
</feature>
<feature type="compositionally biased region" description="Low complexity" evidence="1">
    <location>
        <begin position="61"/>
        <end position="79"/>
    </location>
</feature>
<dbReference type="Pfam" id="PF13360">
    <property type="entry name" value="PQQ_2"/>
    <property type="match status" value="2"/>
</dbReference>
<comment type="caution">
    <text evidence="4">The sequence shown here is derived from an EMBL/GenBank/DDBJ whole genome shotgun (WGS) entry which is preliminary data.</text>
</comment>
<dbReference type="Proteomes" id="UP000619486">
    <property type="component" value="Unassembled WGS sequence"/>
</dbReference>
<evidence type="ECO:0000256" key="2">
    <source>
        <dbReference type="SAM" id="Phobius"/>
    </source>
</evidence>
<dbReference type="PANTHER" id="PTHR34512:SF30">
    <property type="entry name" value="OUTER MEMBRANE PROTEIN ASSEMBLY FACTOR BAMB"/>
    <property type="match status" value="1"/>
</dbReference>
<name>A0A918LQ75_9ACTN</name>
<gene>
    <name evidence="4" type="ORF">GCM10014713_30310</name>
</gene>
<evidence type="ECO:0000256" key="1">
    <source>
        <dbReference type="SAM" id="MobiDB-lite"/>
    </source>
</evidence>
<feature type="compositionally biased region" description="Low complexity" evidence="1">
    <location>
        <begin position="95"/>
        <end position="108"/>
    </location>
</feature>
<dbReference type="EMBL" id="BMQQ01000010">
    <property type="protein sequence ID" value="GGT34647.1"/>
    <property type="molecule type" value="Genomic_DNA"/>
</dbReference>
<dbReference type="InterPro" id="IPR011047">
    <property type="entry name" value="Quinoprotein_ADH-like_sf"/>
</dbReference>
<evidence type="ECO:0000259" key="3">
    <source>
        <dbReference type="Pfam" id="PF13360"/>
    </source>
</evidence>
<keyword evidence="2" id="KW-0472">Membrane</keyword>
<dbReference type="SUPFAM" id="SSF50998">
    <property type="entry name" value="Quinoprotein alcohol dehydrogenase-like"/>
    <property type="match status" value="1"/>
</dbReference>
<feature type="compositionally biased region" description="Low complexity" evidence="1">
    <location>
        <begin position="25"/>
        <end position="37"/>
    </location>
</feature>
<reference evidence="4" key="2">
    <citation type="submission" date="2020-09" db="EMBL/GenBank/DDBJ databases">
        <authorList>
            <person name="Sun Q."/>
            <person name="Ohkuma M."/>
        </authorList>
    </citation>
    <scope>NUCLEOTIDE SEQUENCE</scope>
    <source>
        <strain evidence="4">JCM 3172</strain>
    </source>
</reference>
<reference evidence="4" key="1">
    <citation type="journal article" date="2014" name="Int. J. Syst. Evol. Microbiol.">
        <title>Complete genome sequence of Corynebacterium casei LMG S-19264T (=DSM 44701T), isolated from a smear-ripened cheese.</title>
        <authorList>
            <consortium name="US DOE Joint Genome Institute (JGI-PGF)"/>
            <person name="Walter F."/>
            <person name="Albersmeier A."/>
            <person name="Kalinowski J."/>
            <person name="Ruckert C."/>
        </authorList>
    </citation>
    <scope>NUCLEOTIDE SEQUENCE</scope>
    <source>
        <strain evidence="4">JCM 3172</strain>
    </source>
</reference>
<keyword evidence="2" id="KW-1133">Transmembrane helix</keyword>
<feature type="region of interest" description="Disordered" evidence="1">
    <location>
        <begin position="206"/>
        <end position="239"/>
    </location>
</feature>
<protein>
    <recommendedName>
        <fullName evidence="3">Pyrrolo-quinoline quinone repeat domain-containing protein</fullName>
    </recommendedName>
</protein>
<feature type="region of interest" description="Disordered" evidence="1">
    <location>
        <begin position="1"/>
        <end position="174"/>
    </location>
</feature>
<dbReference type="AlphaFoldDB" id="A0A918LQ75"/>
<dbReference type="PANTHER" id="PTHR34512">
    <property type="entry name" value="CELL SURFACE PROTEIN"/>
    <property type="match status" value="1"/>
</dbReference>
<feature type="compositionally biased region" description="Pro residues" evidence="1">
    <location>
        <begin position="50"/>
        <end position="60"/>
    </location>
</feature>
<dbReference type="Gene3D" id="2.130.10.10">
    <property type="entry name" value="YVTN repeat-like/Quinoprotein amine dehydrogenase"/>
    <property type="match status" value="1"/>
</dbReference>
<dbReference type="InterPro" id="IPR015943">
    <property type="entry name" value="WD40/YVTN_repeat-like_dom_sf"/>
</dbReference>
<evidence type="ECO:0000313" key="5">
    <source>
        <dbReference type="Proteomes" id="UP000619486"/>
    </source>
</evidence>
<keyword evidence="5" id="KW-1185">Reference proteome</keyword>
<feature type="domain" description="Pyrrolo-quinoline quinone repeat" evidence="3">
    <location>
        <begin position="419"/>
        <end position="553"/>
    </location>
</feature>
<sequence>MTEQQPPQPTHGPYGSLNPHGGGTPAAPQPAYGYPQAQQPPQPQAAEPTTPAPAPAPAPEPGYGYPQPQAPEPVAAQPAAPAPTPAPAPAPAPEPGYGYPQPQAAEPQAPQPPHGYGYPQAGAEPQPGYGYPHPQTSGPAAGPAYDPFPGLRQDPDAGPGVGMEPEPGPGPERRRRRPFAVIAAVVAALLVISGGTWYALDMEGGDGPAGAKPSQSASPTAPPGPDTATADKINQGRTTTDAKMLWLRRGGVDLPRDGADVFGPWFSKGTVTTALHRTVTSVSATTGKVKWSLPLDSDICQAATHRSGTYIAVATKEGPGSKGDCRRVRGIDLATGKQLWEQKVPDDEIGEGIDSSISMAVTRTTLVVGRANFTTGYKIADGKQLFGRTSTGNCQPYRFAGGSRLLAVLNCPGGAARKTRQEQIQELDPETGKPRWTHQLAPDDQVRRVFSVKPVVVALHNATTEKYTLLALDKNGKKRSAAPLTNEYRHGCSQRVADATNVSSCQVAANAGYVYMATEPAANGANQIVVIDLDNGKVKRRISAPAGRVMMPMEVSDAGLMVRLEATAKLGGAVALAPFQSGAPRILLQLPAATAPLERGFQSPVVTYDNDRYTLVNGTVAADSDAEERTKETLMAFGK</sequence>
<feature type="compositionally biased region" description="Pro residues" evidence="1">
    <location>
        <begin position="1"/>
        <end position="10"/>
    </location>
</feature>
<dbReference type="RefSeq" id="WP_189202070.1">
    <property type="nucleotide sequence ID" value="NZ_BMQQ01000010.1"/>
</dbReference>